<name>A0A8H6P3W6_9EURO</name>
<protein>
    <recommendedName>
        <fullName evidence="1">Survival protein SurE-like phosphatase/nucleotidase domain-containing protein</fullName>
    </recommendedName>
</protein>
<dbReference type="InterPro" id="IPR036523">
    <property type="entry name" value="SurE-like_sf"/>
</dbReference>
<dbReference type="InterPro" id="IPR027746">
    <property type="entry name" value="TTL"/>
</dbReference>
<dbReference type="GO" id="GO:0016787">
    <property type="term" value="F:hydrolase activity"/>
    <property type="evidence" value="ECO:0007669"/>
    <property type="project" value="InterPro"/>
</dbReference>
<dbReference type="GO" id="GO:0000932">
    <property type="term" value="C:P-body"/>
    <property type="evidence" value="ECO:0007669"/>
    <property type="project" value="TreeGrafter"/>
</dbReference>
<evidence type="ECO:0000313" key="3">
    <source>
        <dbReference type="Proteomes" id="UP000630445"/>
    </source>
</evidence>
<proteinExistence type="predicted"/>
<dbReference type="OrthoDB" id="202825at2759"/>
<reference evidence="2" key="1">
    <citation type="submission" date="2020-06" db="EMBL/GenBank/DDBJ databases">
        <title>Draft genome sequences of strains closely related to Aspergillus parafelis and Aspergillus hiratsukae.</title>
        <authorList>
            <person name="Dos Santos R.A.C."/>
            <person name="Rivero-Menendez O."/>
            <person name="Steenwyk J.L."/>
            <person name="Mead M.E."/>
            <person name="Goldman G.H."/>
            <person name="Alastruey-Izquierdo A."/>
            <person name="Rokas A."/>
        </authorList>
    </citation>
    <scope>NUCLEOTIDE SEQUENCE</scope>
    <source>
        <strain evidence="2">CNM-CM5793</strain>
    </source>
</reference>
<dbReference type="NCBIfam" id="TIGR00087">
    <property type="entry name" value="surE"/>
    <property type="match status" value="1"/>
</dbReference>
<organism evidence="2 3">
    <name type="scientific">Aspergillus hiratsukae</name>
    <dbReference type="NCBI Taxonomy" id="1194566"/>
    <lineage>
        <taxon>Eukaryota</taxon>
        <taxon>Fungi</taxon>
        <taxon>Dikarya</taxon>
        <taxon>Ascomycota</taxon>
        <taxon>Pezizomycotina</taxon>
        <taxon>Eurotiomycetes</taxon>
        <taxon>Eurotiomycetidae</taxon>
        <taxon>Eurotiales</taxon>
        <taxon>Aspergillaceae</taxon>
        <taxon>Aspergillus</taxon>
        <taxon>Aspergillus subgen. Fumigati</taxon>
    </lineage>
</organism>
<dbReference type="Pfam" id="PF01975">
    <property type="entry name" value="SurE"/>
    <property type="match status" value="1"/>
</dbReference>
<evidence type="ECO:0000313" key="2">
    <source>
        <dbReference type="EMBL" id="KAF7116749.1"/>
    </source>
</evidence>
<dbReference type="Proteomes" id="UP000630445">
    <property type="component" value="Unassembled WGS sequence"/>
</dbReference>
<dbReference type="InterPro" id="IPR002828">
    <property type="entry name" value="SurE-like_Pase/nucleotidase"/>
</dbReference>
<evidence type="ECO:0000259" key="1">
    <source>
        <dbReference type="Pfam" id="PF01975"/>
    </source>
</evidence>
<dbReference type="Gene3D" id="3.40.1210.10">
    <property type="entry name" value="Survival protein SurE-like phosphatase/nucleotidase"/>
    <property type="match status" value="1"/>
</dbReference>
<dbReference type="SUPFAM" id="SSF64167">
    <property type="entry name" value="SurE-like"/>
    <property type="match status" value="1"/>
</dbReference>
<dbReference type="EMBL" id="JACBAD010002099">
    <property type="protein sequence ID" value="KAF7116749.1"/>
    <property type="molecule type" value="Genomic_DNA"/>
</dbReference>
<accession>A0A8H6P3W6</accession>
<gene>
    <name evidence="2" type="ORF">CNMCM5793_005306</name>
</gene>
<sequence length="380" mass="41206">MLTEKFSFQHSGPRSANSFTVARLEVPRIFQRQPGFKALLTTGMHILVVNDDGPPSRRLSPYIRPFVDALQASGHQVSVAIPARSRSWIGKAHIIEAALEATYVPPDAFRDDGSWDDAYETPDEDESNSNREWVVITNGTPASCTQLGLFNLFADRGPIDLVISGPNHGRNASTIYNLSSGTVGGALEAAICGKRGIAISFGSKDEQPIEVIRAAARLAVRVVNHLYQNWDERVELYNLNVPMRADVETRPVRYTRTLPYYWSKGCLYAEVSQSQANGHSTPALTNGASNLSDEKAAELCNGNGSATKAVNGFGGSHSHSHLKKRNFAWSAELSEMKKALQASEEGTDAHTVLNGSTSVTPLTANFSHVAGLDGPLELDD</sequence>
<dbReference type="PANTHER" id="PTHR47551:SF1">
    <property type="entry name" value="TUBULIN--TYROSINE LIGASE PBY1-RELATED"/>
    <property type="match status" value="1"/>
</dbReference>
<dbReference type="AlphaFoldDB" id="A0A8H6P3W6"/>
<dbReference type="PANTHER" id="PTHR47551">
    <property type="entry name" value="TUBULIN--TYROSINE LIGASE PBY1-RELATED"/>
    <property type="match status" value="1"/>
</dbReference>
<feature type="domain" description="Survival protein SurE-like phosphatase/nucleotidase" evidence="1">
    <location>
        <begin position="46"/>
        <end position="262"/>
    </location>
</feature>
<comment type="caution">
    <text evidence="2">The sequence shown here is derived from an EMBL/GenBank/DDBJ whole genome shotgun (WGS) entry which is preliminary data.</text>
</comment>
<keyword evidence="3" id="KW-1185">Reference proteome</keyword>